<organism evidence="1 2">
    <name type="scientific">Linum trigynum</name>
    <dbReference type="NCBI Taxonomy" id="586398"/>
    <lineage>
        <taxon>Eukaryota</taxon>
        <taxon>Viridiplantae</taxon>
        <taxon>Streptophyta</taxon>
        <taxon>Embryophyta</taxon>
        <taxon>Tracheophyta</taxon>
        <taxon>Spermatophyta</taxon>
        <taxon>Magnoliopsida</taxon>
        <taxon>eudicotyledons</taxon>
        <taxon>Gunneridae</taxon>
        <taxon>Pentapetalae</taxon>
        <taxon>rosids</taxon>
        <taxon>fabids</taxon>
        <taxon>Malpighiales</taxon>
        <taxon>Linaceae</taxon>
        <taxon>Linum</taxon>
    </lineage>
</organism>
<evidence type="ECO:0000313" key="1">
    <source>
        <dbReference type="EMBL" id="CAL1410724.1"/>
    </source>
</evidence>
<proteinExistence type="predicted"/>
<dbReference type="Proteomes" id="UP001497516">
    <property type="component" value="Chromosome 9"/>
</dbReference>
<name>A0AAV2GKP8_9ROSI</name>
<dbReference type="EMBL" id="OZ034822">
    <property type="protein sequence ID" value="CAL1410724.1"/>
    <property type="molecule type" value="Genomic_DNA"/>
</dbReference>
<evidence type="ECO:0000313" key="2">
    <source>
        <dbReference type="Proteomes" id="UP001497516"/>
    </source>
</evidence>
<reference evidence="1 2" key="1">
    <citation type="submission" date="2024-04" db="EMBL/GenBank/DDBJ databases">
        <authorList>
            <person name="Fracassetti M."/>
        </authorList>
    </citation>
    <scope>NUCLEOTIDE SEQUENCE [LARGE SCALE GENOMIC DNA]</scope>
</reference>
<accession>A0AAV2GKP8</accession>
<gene>
    <name evidence="1" type="ORF">LTRI10_LOCUS50122</name>
</gene>
<keyword evidence="2" id="KW-1185">Reference proteome</keyword>
<dbReference type="AlphaFoldDB" id="A0AAV2GKP8"/>
<protein>
    <submittedName>
        <fullName evidence="1">Uncharacterized protein</fullName>
    </submittedName>
</protein>
<sequence length="96" mass="10742">MKTPPLVLNQCSMVLSRMNIPFQFEKNIYWRRLSRSLPQIAVEGTIELASLIVDAVSELVRGRNGKLRGRRLGELNGQWSLARRNYPTSGGGGKVS</sequence>